<evidence type="ECO:0000313" key="1">
    <source>
        <dbReference type="EMBL" id="RKM92655.1"/>
    </source>
</evidence>
<comment type="caution">
    <text evidence="1">The sequence shown here is derived from an EMBL/GenBank/DDBJ whole genome shotgun (WGS) entry which is preliminary data.</text>
</comment>
<reference evidence="1 2" key="1">
    <citation type="journal article" date="2014" name="Genome Announc.">
        <title>Draft Genome Sequence of Streptomyces fradiae ATCC 19609, a Strain Highly Sensitive to Antibiotics.</title>
        <authorList>
            <person name="Bekker O.B."/>
            <person name="Klimina K.M."/>
            <person name="Vatlin A.A."/>
            <person name="Zakharevich N.V."/>
            <person name="Kasianov A.S."/>
            <person name="Danilenko V.N."/>
        </authorList>
    </citation>
    <scope>NUCLEOTIDE SEQUENCE [LARGE SCALE GENOMIC DNA]</scope>
    <source>
        <strain evidence="1 2">ATCC 19609</strain>
    </source>
</reference>
<dbReference type="RefSeq" id="WP_043473955.1">
    <property type="nucleotide sequence ID" value="NZ_JNAD02000013.1"/>
</dbReference>
<dbReference type="AlphaFoldDB" id="A0A3R7LLA2"/>
<dbReference type="OrthoDB" id="4011023at2"/>
<evidence type="ECO:0000313" key="2">
    <source>
        <dbReference type="Proteomes" id="UP000028058"/>
    </source>
</evidence>
<organism evidence="1 2">
    <name type="scientific">Streptomyces xinghaiensis</name>
    <dbReference type="NCBI Taxonomy" id="1038928"/>
    <lineage>
        <taxon>Bacteria</taxon>
        <taxon>Bacillati</taxon>
        <taxon>Actinomycetota</taxon>
        <taxon>Actinomycetes</taxon>
        <taxon>Kitasatosporales</taxon>
        <taxon>Streptomycetaceae</taxon>
        <taxon>Streptomyces</taxon>
    </lineage>
</organism>
<gene>
    <name evidence="1" type="ORF">SFRA_025070</name>
</gene>
<protein>
    <submittedName>
        <fullName evidence="1">Uncharacterized protein</fullName>
    </submittedName>
</protein>
<dbReference type="Proteomes" id="UP000028058">
    <property type="component" value="Unassembled WGS sequence"/>
</dbReference>
<proteinExistence type="predicted"/>
<name>A0A3R7LLA2_9ACTN</name>
<accession>A0A3R7LLA2</accession>
<sequence>MTLPTPLFLTADRRRSTGESHQALCALLPSSGGALSIPVACHAEQARLEAAVFQRVCALGGLSEHPLGIVRVRPWEDRLILQLVDEPSLISHWVDFLYPRVGEEAGGDPRDRVSGVPGLRSAREAGGIRLYRPGMAAAIVLSGFNPRWWERIAVGRVGCGSLLQHAGWTAVERAAYDAQEACPRDASALLSPLFRRIRVTAGPGPVNGTDVWTSGNGVRLETTDGPPCPDLIRLLTEGPCGLGWEVENKVCTCLCDHSHARVGCTVDFRDPVTGRPVWYSNLKWGRTLDDRRREAVAGLNSAAFA</sequence>
<dbReference type="EMBL" id="JNAD02000013">
    <property type="protein sequence ID" value="RKM92655.1"/>
    <property type="molecule type" value="Genomic_DNA"/>
</dbReference>
<keyword evidence="2" id="KW-1185">Reference proteome</keyword>